<organism evidence="3 4">
    <name type="scientific">Clonostachys chloroleuca</name>
    <dbReference type="NCBI Taxonomy" id="1926264"/>
    <lineage>
        <taxon>Eukaryota</taxon>
        <taxon>Fungi</taxon>
        <taxon>Dikarya</taxon>
        <taxon>Ascomycota</taxon>
        <taxon>Pezizomycotina</taxon>
        <taxon>Sordariomycetes</taxon>
        <taxon>Hypocreomycetidae</taxon>
        <taxon>Hypocreales</taxon>
        <taxon>Bionectriaceae</taxon>
        <taxon>Clonostachys</taxon>
    </lineage>
</organism>
<reference evidence="3" key="1">
    <citation type="submission" date="2023-01" db="EMBL/GenBank/DDBJ databases">
        <authorList>
            <person name="Piombo E."/>
        </authorList>
    </citation>
    <scope>NUCLEOTIDE SEQUENCE</scope>
</reference>
<evidence type="ECO:0000313" key="3">
    <source>
        <dbReference type="EMBL" id="CAI6100818.1"/>
    </source>
</evidence>
<sequence>MGKNERGQIVRDGFFCSYGRFCAGHVDRMEGSDLRAMFLPNLSPKGRQVLAKEGESFVRGQLLHYGVTFRADEFSGNRALLMKKVLRQGKCDQVPNHILTLREEMHAEWLDTLTPDQLSSYPEFAMEKYFLTAGRPDKAKTTTAVRIPFNRLSSSGPATMRDVAQKVEGLHCATGNGPKTTTVFMGWDKEAVRQAALSHADKEAAEIRAAEKQREEERDKLHQEYLETLKGKGRQMTCSPAGRYIVDCEAIERGWSDVKDLILYINEIDQDGIFRVACHFGVLQGLMLICTDKGKLDEYVSRLDAEDESDEGDTEEPESDEEEHDQDEDESEIDDTSGEENRGPVTRDRKRKFHASAPRHEPRKKSKMASAQAFQYFIKFRCSETGEGQIFPGPHEGSLRFKDKRMAAFLGKVDMPCVGSQIPFSARKVSNLAGPTTKTWSDYSDRVCERARVNRWR</sequence>
<feature type="region of interest" description="Disordered" evidence="2">
    <location>
        <begin position="303"/>
        <end position="368"/>
    </location>
</feature>
<name>A0AA35QEX1_9HYPO</name>
<keyword evidence="4" id="KW-1185">Reference proteome</keyword>
<keyword evidence="1" id="KW-0175">Coiled coil</keyword>
<gene>
    <name evidence="3" type="ORF">CCHLO57077_00006836</name>
</gene>
<proteinExistence type="predicted"/>
<evidence type="ECO:0000313" key="4">
    <source>
        <dbReference type="Proteomes" id="UP001160390"/>
    </source>
</evidence>
<evidence type="ECO:0000256" key="1">
    <source>
        <dbReference type="SAM" id="Coils"/>
    </source>
</evidence>
<dbReference type="AlphaFoldDB" id="A0AA35QEX1"/>
<accession>A0AA35QEX1</accession>
<dbReference type="Proteomes" id="UP001160390">
    <property type="component" value="Unassembled WGS sequence"/>
</dbReference>
<protein>
    <submittedName>
        <fullName evidence="3">Uncharacterized protein</fullName>
    </submittedName>
</protein>
<feature type="compositionally biased region" description="Acidic residues" evidence="2">
    <location>
        <begin position="305"/>
        <end position="338"/>
    </location>
</feature>
<comment type="caution">
    <text evidence="3">The sequence shown here is derived from an EMBL/GenBank/DDBJ whole genome shotgun (WGS) entry which is preliminary data.</text>
</comment>
<evidence type="ECO:0000256" key="2">
    <source>
        <dbReference type="SAM" id="MobiDB-lite"/>
    </source>
</evidence>
<dbReference type="EMBL" id="CABFNP030001353">
    <property type="protein sequence ID" value="CAI6100818.1"/>
    <property type="molecule type" value="Genomic_DNA"/>
</dbReference>
<feature type="coiled-coil region" evidence="1">
    <location>
        <begin position="200"/>
        <end position="227"/>
    </location>
</feature>